<evidence type="ECO:0000259" key="1">
    <source>
        <dbReference type="PROSITE" id="PS50011"/>
    </source>
</evidence>
<dbReference type="PROSITE" id="PS50011">
    <property type="entry name" value="PROTEIN_KINASE_DOM"/>
    <property type="match status" value="1"/>
</dbReference>
<dbReference type="Gene3D" id="1.10.10.1010">
    <property type="entry name" value="Intein homing endonuclease, domain IV"/>
    <property type="match status" value="1"/>
</dbReference>
<dbReference type="EMBL" id="JEMT01028599">
    <property type="protein sequence ID" value="EXX54170.1"/>
    <property type="molecule type" value="Genomic_DNA"/>
</dbReference>
<gene>
    <name evidence="2" type="ORF">RirG_237100</name>
</gene>
<dbReference type="Pfam" id="PF07714">
    <property type="entry name" value="PK_Tyr_Ser-Thr"/>
    <property type="match status" value="1"/>
</dbReference>
<dbReference type="InterPro" id="IPR000719">
    <property type="entry name" value="Prot_kinase_dom"/>
</dbReference>
<dbReference type="HOGENOM" id="CLU_000288_7_34_1"/>
<keyword evidence="3" id="KW-1185">Reference proteome</keyword>
<evidence type="ECO:0000313" key="3">
    <source>
        <dbReference type="Proteomes" id="UP000022910"/>
    </source>
</evidence>
<dbReference type="InterPro" id="IPR001245">
    <property type="entry name" value="Ser-Thr/Tyr_kinase_cat_dom"/>
</dbReference>
<proteinExistence type="predicted"/>
<dbReference type="InterPro" id="IPR051681">
    <property type="entry name" value="Ser/Thr_Kinases-Pseudokinases"/>
</dbReference>
<reference evidence="2 3" key="1">
    <citation type="submission" date="2014-02" db="EMBL/GenBank/DDBJ databases">
        <title>Single nucleus genome sequencing reveals high similarity among nuclei of an endomycorrhizal fungus.</title>
        <authorList>
            <person name="Lin K."/>
            <person name="Geurts R."/>
            <person name="Zhang Z."/>
            <person name="Limpens E."/>
            <person name="Saunders D.G."/>
            <person name="Mu D."/>
            <person name="Pang E."/>
            <person name="Cao H."/>
            <person name="Cha H."/>
            <person name="Lin T."/>
            <person name="Zhou Q."/>
            <person name="Shang Y."/>
            <person name="Li Y."/>
            <person name="Ivanov S."/>
            <person name="Sharma T."/>
            <person name="Velzen R.V."/>
            <person name="Ruijter N.D."/>
            <person name="Aanen D.K."/>
            <person name="Win J."/>
            <person name="Kamoun S."/>
            <person name="Bisseling T."/>
            <person name="Huang S."/>
        </authorList>
    </citation>
    <scope>NUCLEOTIDE SEQUENCE [LARGE SCALE GENOMIC DNA]</scope>
    <source>
        <strain evidence="3">DAOM197198w</strain>
    </source>
</reference>
<dbReference type="SUPFAM" id="SSF56112">
    <property type="entry name" value="Protein kinase-like (PK-like)"/>
    <property type="match status" value="1"/>
</dbReference>
<name>A0A015IJB0_RHIIW</name>
<dbReference type="GO" id="GO:0004674">
    <property type="term" value="F:protein serine/threonine kinase activity"/>
    <property type="evidence" value="ECO:0007669"/>
    <property type="project" value="TreeGrafter"/>
</dbReference>
<dbReference type="PANTHER" id="PTHR44329">
    <property type="entry name" value="SERINE/THREONINE-PROTEIN KINASE TNNI3K-RELATED"/>
    <property type="match status" value="1"/>
</dbReference>
<accession>A0A015IJB0</accession>
<dbReference type="AlphaFoldDB" id="A0A015IJB0"/>
<comment type="caution">
    <text evidence="2">The sequence shown here is derived from an EMBL/GenBank/DDBJ whole genome shotgun (WGS) entry which is preliminary data.</text>
</comment>
<dbReference type="Proteomes" id="UP000022910">
    <property type="component" value="Unassembled WGS sequence"/>
</dbReference>
<feature type="domain" description="Protein kinase" evidence="1">
    <location>
        <begin position="137"/>
        <end position="410"/>
    </location>
</feature>
<evidence type="ECO:0000313" key="2">
    <source>
        <dbReference type="EMBL" id="EXX54170.1"/>
    </source>
</evidence>
<sequence length="468" mass="54162">MSTDRGEVIWAAIMRSNGLIDVNIYNNIHNQFEFRKQTLLVDETLTEDERTEAIRIITMSYDAEKVLNNSGTRRICEKCNQKCLATSYCEYCLQNYLKAKFSNWTSGNKDIDNLIQTCQKESSNPKNVIEWIPYNNLQNINYLTKGGYSEIYTASWIDGRYEEWDSKEQQLKRYGRQSVVLKKLENVENANKNWFEEAKSHLTISNKHAIIIPCYGLTKDPSIGNFYLVMFKGIIDLRKYIQQNHNQLTWKEKVQIAVDITSAIDYIHKENAVHRDLHSGNILFSKSNQRWFISDLGFCGPADKPQNSIYGNLPYIAPVVISGKQTTKASDIYSIAMLMWEISSGQPPFINYEHDYDLAMNIINGIRPRIVSGTPLEYESLMKQCWDADPLKRPDAYTLCKKLYEINLYYLNTTIVSEVNDNLEINKTDSSFETNYTGSRLFTSKIHQFENFPEPRNATEEEQEGIGK</sequence>
<dbReference type="Gene3D" id="1.10.510.10">
    <property type="entry name" value="Transferase(Phosphotransferase) domain 1"/>
    <property type="match status" value="1"/>
</dbReference>
<dbReference type="GO" id="GO:0005524">
    <property type="term" value="F:ATP binding"/>
    <property type="evidence" value="ECO:0007669"/>
    <property type="project" value="InterPro"/>
</dbReference>
<protein>
    <submittedName>
        <fullName evidence="2">Cmk2p</fullName>
    </submittedName>
</protein>
<dbReference type="InterPro" id="IPR011009">
    <property type="entry name" value="Kinase-like_dom_sf"/>
</dbReference>
<organism evidence="2 3">
    <name type="scientific">Rhizophagus irregularis (strain DAOM 197198w)</name>
    <name type="common">Glomus intraradices</name>
    <dbReference type="NCBI Taxonomy" id="1432141"/>
    <lineage>
        <taxon>Eukaryota</taxon>
        <taxon>Fungi</taxon>
        <taxon>Fungi incertae sedis</taxon>
        <taxon>Mucoromycota</taxon>
        <taxon>Glomeromycotina</taxon>
        <taxon>Glomeromycetes</taxon>
        <taxon>Glomerales</taxon>
        <taxon>Glomeraceae</taxon>
        <taxon>Rhizophagus</taxon>
    </lineage>
</organism>